<accession>A0ABU7NWY0</accession>
<sequence length="310" mass="33759">MDDSLSFESFFEGAKKAAQRAIDDHGRGEYDEFALHAGVAVERLAKAVLISKNPIYIAEIRNADMLLYLGGHLQMDEEKVRTVGAKDAIARLRKIRVLQADPQLDLLIEMRNGAAHASTASSQAKGMISPLARTIETLLGDLDKPLDTFWERWTEPVKAAVDEREDQVLRDMQLRITQARHRFDDRFTGLPKGVKERALREYPAHVQTAWGIAVPLRDDAPGLMAVADCPACSGLALTTLQATAQSDTTLVMSTDGLSCELCSLKLSGVEEVQACGVQSRWLPGTAVPASVAIESGTPPGQLDHDEAEEG</sequence>
<dbReference type="RefSeq" id="WP_330823192.1">
    <property type="nucleotide sequence ID" value="NZ_JAZBJP010000025.1"/>
</dbReference>
<reference evidence="1 2" key="1">
    <citation type="submission" date="2023-12" db="EMBL/GenBank/DDBJ databases">
        <title>30 novel species of actinomycetes from the DSMZ collection.</title>
        <authorList>
            <person name="Nouioui I."/>
        </authorList>
    </citation>
    <scope>NUCLEOTIDE SEQUENCE [LARGE SCALE GENOMIC DNA]</scope>
    <source>
        <strain evidence="1 2">DSM 41528</strain>
    </source>
</reference>
<comment type="caution">
    <text evidence="1">The sequence shown here is derived from an EMBL/GenBank/DDBJ whole genome shotgun (WGS) entry which is preliminary data.</text>
</comment>
<keyword evidence="2" id="KW-1185">Reference proteome</keyword>
<gene>
    <name evidence="1" type="ORF">V2J85_29160</name>
</gene>
<evidence type="ECO:0008006" key="3">
    <source>
        <dbReference type="Google" id="ProtNLM"/>
    </source>
</evidence>
<dbReference type="Proteomes" id="UP001307760">
    <property type="component" value="Unassembled WGS sequence"/>
</dbReference>
<organism evidence="1 2">
    <name type="scientific">Streptomyces bugieae</name>
    <dbReference type="NCBI Taxonomy" id="3098223"/>
    <lineage>
        <taxon>Bacteria</taxon>
        <taxon>Bacillati</taxon>
        <taxon>Actinomycetota</taxon>
        <taxon>Actinomycetes</taxon>
        <taxon>Kitasatosporales</taxon>
        <taxon>Streptomycetaceae</taxon>
        <taxon>Streptomyces</taxon>
    </lineage>
</organism>
<evidence type="ECO:0000313" key="2">
    <source>
        <dbReference type="Proteomes" id="UP001307760"/>
    </source>
</evidence>
<name>A0ABU7NWY0_9ACTN</name>
<dbReference type="EMBL" id="JAZBJP010000025">
    <property type="protein sequence ID" value="MEE4423374.1"/>
    <property type="molecule type" value="Genomic_DNA"/>
</dbReference>
<proteinExistence type="predicted"/>
<protein>
    <recommendedName>
        <fullName evidence="3">DUF4145 domain-containing protein</fullName>
    </recommendedName>
</protein>
<evidence type="ECO:0000313" key="1">
    <source>
        <dbReference type="EMBL" id="MEE4423374.1"/>
    </source>
</evidence>